<reference evidence="2 3" key="1">
    <citation type="submission" date="2013-03" db="EMBL/GenBank/DDBJ databases">
        <title>The Genome Sequence of Phialophora europaea CBS 101466.</title>
        <authorList>
            <consortium name="The Broad Institute Genomics Platform"/>
            <person name="Cuomo C."/>
            <person name="de Hoog S."/>
            <person name="Gorbushina A."/>
            <person name="Walker B."/>
            <person name="Young S.K."/>
            <person name="Zeng Q."/>
            <person name="Gargeya S."/>
            <person name="Fitzgerald M."/>
            <person name="Haas B."/>
            <person name="Abouelleil A."/>
            <person name="Allen A.W."/>
            <person name="Alvarado L."/>
            <person name="Arachchi H.M."/>
            <person name="Berlin A.M."/>
            <person name="Chapman S.B."/>
            <person name="Gainer-Dewar J."/>
            <person name="Goldberg J."/>
            <person name="Griggs A."/>
            <person name="Gujja S."/>
            <person name="Hansen M."/>
            <person name="Howarth C."/>
            <person name="Imamovic A."/>
            <person name="Ireland A."/>
            <person name="Larimer J."/>
            <person name="McCowan C."/>
            <person name="Murphy C."/>
            <person name="Pearson M."/>
            <person name="Poon T.W."/>
            <person name="Priest M."/>
            <person name="Roberts A."/>
            <person name="Saif S."/>
            <person name="Shea T."/>
            <person name="Sisk P."/>
            <person name="Sykes S."/>
            <person name="Wortman J."/>
            <person name="Nusbaum C."/>
            <person name="Birren B."/>
        </authorList>
    </citation>
    <scope>NUCLEOTIDE SEQUENCE [LARGE SCALE GENOMIC DNA]</scope>
    <source>
        <strain evidence="2 3">CBS 101466</strain>
    </source>
</reference>
<dbReference type="InParanoid" id="W2SDM4"/>
<dbReference type="eggNOG" id="ENOG502T8V3">
    <property type="taxonomic scope" value="Eukaryota"/>
</dbReference>
<keyword evidence="3" id="KW-1185">Reference proteome</keyword>
<dbReference type="VEuPathDB" id="FungiDB:HMPREF1541_00986"/>
<evidence type="ECO:0000313" key="3">
    <source>
        <dbReference type="Proteomes" id="UP000030752"/>
    </source>
</evidence>
<organism evidence="2 3">
    <name type="scientific">Cyphellophora europaea (strain CBS 101466)</name>
    <name type="common">Phialophora europaea</name>
    <dbReference type="NCBI Taxonomy" id="1220924"/>
    <lineage>
        <taxon>Eukaryota</taxon>
        <taxon>Fungi</taxon>
        <taxon>Dikarya</taxon>
        <taxon>Ascomycota</taxon>
        <taxon>Pezizomycotina</taxon>
        <taxon>Eurotiomycetes</taxon>
        <taxon>Chaetothyriomycetidae</taxon>
        <taxon>Chaetothyriales</taxon>
        <taxon>Cyphellophoraceae</taxon>
        <taxon>Cyphellophora</taxon>
    </lineage>
</organism>
<feature type="region of interest" description="Disordered" evidence="1">
    <location>
        <begin position="65"/>
        <end position="157"/>
    </location>
</feature>
<dbReference type="AlphaFoldDB" id="W2SDM4"/>
<dbReference type="HOGENOM" id="CLU_1137953_0_0_1"/>
<gene>
    <name evidence="2" type="ORF">HMPREF1541_00986</name>
</gene>
<evidence type="ECO:0000313" key="2">
    <source>
        <dbReference type="EMBL" id="ETN46797.1"/>
    </source>
</evidence>
<accession>W2SDM4</accession>
<feature type="compositionally biased region" description="Basic residues" evidence="1">
    <location>
        <begin position="80"/>
        <end position="89"/>
    </location>
</feature>
<dbReference type="Proteomes" id="UP000030752">
    <property type="component" value="Unassembled WGS sequence"/>
</dbReference>
<evidence type="ECO:0000256" key="1">
    <source>
        <dbReference type="SAM" id="MobiDB-lite"/>
    </source>
</evidence>
<sequence length="244" mass="26090">MTVAQLVGLFESIDRRAKADVVPRQLRTIYPPSSHQAFTESNSNNLDSVVAMSARKMKLSLHTMFHHQDRSSSSSASSRSRSRSARRSSRTPTASTSAVRPSMGPSPTPAYPFLNRPHTPTNTTPGSTSPSGMLSPASANTSPASSLSSRHHYSHHPYMRRQPSAVDLALEAERDAVGVENIGLGLLEPRPRTRAASGGAVSPSSSAYGMCSLMEVLGESRRAGSVEMEVGVLDGIFEVLERGS</sequence>
<dbReference type="RefSeq" id="XP_008711509.1">
    <property type="nucleotide sequence ID" value="XM_008713287.1"/>
</dbReference>
<name>W2SDM4_CYPE1</name>
<proteinExistence type="predicted"/>
<dbReference type="EMBL" id="KB822711">
    <property type="protein sequence ID" value="ETN46797.1"/>
    <property type="molecule type" value="Genomic_DNA"/>
</dbReference>
<dbReference type="OrthoDB" id="4588567at2759"/>
<feature type="compositionally biased region" description="Low complexity" evidence="1">
    <location>
        <begin position="117"/>
        <end position="148"/>
    </location>
</feature>
<protein>
    <submittedName>
        <fullName evidence="2">Uncharacterized protein</fullName>
    </submittedName>
</protein>
<dbReference type="GeneID" id="19968325"/>